<evidence type="ECO:0000256" key="1">
    <source>
        <dbReference type="SAM" id="Phobius"/>
    </source>
</evidence>
<keyword evidence="1" id="KW-0472">Membrane</keyword>
<dbReference type="EMBL" id="JAMDMJ010000021">
    <property type="protein sequence ID" value="MCY9597377.1"/>
    <property type="molecule type" value="Genomic_DNA"/>
</dbReference>
<protein>
    <submittedName>
        <fullName evidence="3">DUF4405 domain-containing protein</fullName>
    </submittedName>
</protein>
<dbReference type="InterPro" id="IPR025517">
    <property type="entry name" value="DUF4405"/>
</dbReference>
<feature type="transmembrane region" description="Helical" evidence="1">
    <location>
        <begin position="6"/>
        <end position="24"/>
    </location>
</feature>
<feature type="transmembrane region" description="Helical" evidence="1">
    <location>
        <begin position="157"/>
        <end position="175"/>
    </location>
</feature>
<gene>
    <name evidence="3" type="ORF">M5X16_16570</name>
</gene>
<dbReference type="RefSeq" id="WP_241688825.1">
    <property type="nucleotide sequence ID" value="NZ_CP026520.1"/>
</dbReference>
<feature type="transmembrane region" description="Helical" evidence="1">
    <location>
        <begin position="117"/>
        <end position="137"/>
    </location>
</feature>
<comment type="caution">
    <text evidence="3">The sequence shown here is derived from an EMBL/GenBank/DDBJ whole genome shotgun (WGS) entry which is preliminary data.</text>
</comment>
<feature type="transmembrane region" description="Helical" evidence="1">
    <location>
        <begin position="36"/>
        <end position="56"/>
    </location>
</feature>
<proteinExistence type="predicted"/>
<organism evidence="3 4">
    <name type="scientific">Paenibacillus chitinolyticus</name>
    <dbReference type="NCBI Taxonomy" id="79263"/>
    <lineage>
        <taxon>Bacteria</taxon>
        <taxon>Bacillati</taxon>
        <taxon>Bacillota</taxon>
        <taxon>Bacilli</taxon>
        <taxon>Bacillales</taxon>
        <taxon>Paenibacillaceae</taxon>
        <taxon>Paenibacillus</taxon>
    </lineage>
</organism>
<evidence type="ECO:0000313" key="4">
    <source>
        <dbReference type="Proteomes" id="UP001527202"/>
    </source>
</evidence>
<feature type="transmembrane region" description="Helical" evidence="1">
    <location>
        <begin position="76"/>
        <end position="96"/>
    </location>
</feature>
<keyword evidence="1" id="KW-0812">Transmembrane</keyword>
<dbReference type="Proteomes" id="UP001527202">
    <property type="component" value="Unassembled WGS sequence"/>
</dbReference>
<keyword evidence="4" id="KW-1185">Reference proteome</keyword>
<reference evidence="3 4" key="1">
    <citation type="submission" date="2022-05" db="EMBL/GenBank/DDBJ databases">
        <title>Genome Sequencing of Bee-Associated Microbes.</title>
        <authorList>
            <person name="Dunlap C."/>
        </authorList>
    </citation>
    <scope>NUCLEOTIDE SEQUENCE [LARGE SCALE GENOMIC DNA]</scope>
    <source>
        <strain evidence="3 4">NRRL B-23120</strain>
    </source>
</reference>
<evidence type="ECO:0000313" key="3">
    <source>
        <dbReference type="EMBL" id="MCY9597377.1"/>
    </source>
</evidence>
<name>A0ABT4FFW0_9BACL</name>
<keyword evidence="1" id="KW-1133">Transmembrane helix</keyword>
<feature type="domain" description="Flavinylation-associated cytochrome" evidence="2">
    <location>
        <begin position="78"/>
        <end position="135"/>
    </location>
</feature>
<dbReference type="Pfam" id="PF14358">
    <property type="entry name" value="DUF4405"/>
    <property type="match status" value="1"/>
</dbReference>
<sequence length="227" mass="25195">MKKITFIKLALDIVMALTLVLLFNKRVLGGLTFHEIAGLAISFAFLTHILLNLQWVKKVTLRIMDRNLPGKTRFGYLLNVLLLVTMTFIIVSGILISEVVFRGIHLGEERWFKMAHISISYFVLVLIGVHVGMHWQWVIQVTGRIFPERFRGKAGAAAAKIAAAAIVAFGVYEMYTTNYLTRLEGVGSVLGITSASSPMMQEGGGRRRPAAAAEHVHRWGQSAARGF</sequence>
<dbReference type="GeneID" id="95374912"/>
<accession>A0ABT4FFW0</accession>
<evidence type="ECO:0000259" key="2">
    <source>
        <dbReference type="Pfam" id="PF14358"/>
    </source>
</evidence>